<feature type="domain" description="Ig-like" evidence="7">
    <location>
        <begin position="29"/>
        <end position="114"/>
    </location>
</feature>
<evidence type="ECO:0000313" key="10">
    <source>
        <dbReference type="RefSeq" id="XP_022237341.1"/>
    </source>
</evidence>
<evidence type="ECO:0000256" key="6">
    <source>
        <dbReference type="SAM" id="SignalP"/>
    </source>
</evidence>
<evidence type="ECO:0000256" key="5">
    <source>
        <dbReference type="SAM" id="Phobius"/>
    </source>
</evidence>
<evidence type="ECO:0000259" key="7">
    <source>
        <dbReference type="PROSITE" id="PS50835"/>
    </source>
</evidence>
<evidence type="ECO:0000256" key="2">
    <source>
        <dbReference type="ARBA" id="ARBA00022737"/>
    </source>
</evidence>
<evidence type="ECO:0000313" key="8">
    <source>
        <dbReference type="Proteomes" id="UP000694941"/>
    </source>
</evidence>
<feature type="chain" id="PRO_5045023104" evidence="6">
    <location>
        <begin position="17"/>
        <end position="433"/>
    </location>
</feature>
<dbReference type="PANTHER" id="PTHR12231:SF253">
    <property type="entry name" value="DPR-INTERACTING PROTEIN ETA, ISOFORM B-RELATED"/>
    <property type="match status" value="1"/>
</dbReference>
<keyword evidence="5" id="KW-1133">Transmembrane helix</keyword>
<dbReference type="RefSeq" id="XP_022237341.1">
    <property type="nucleotide sequence ID" value="XM_022381633.1"/>
</dbReference>
<evidence type="ECO:0000313" key="9">
    <source>
        <dbReference type="RefSeq" id="XP_022237339.1"/>
    </source>
</evidence>
<keyword evidence="5" id="KW-0472">Membrane</keyword>
<dbReference type="InterPro" id="IPR013098">
    <property type="entry name" value="Ig_I-set"/>
</dbReference>
<feature type="signal peptide" evidence="6">
    <location>
        <begin position="1"/>
        <end position="16"/>
    </location>
</feature>
<dbReference type="InterPro" id="IPR003598">
    <property type="entry name" value="Ig_sub2"/>
</dbReference>
<dbReference type="InterPro" id="IPR003599">
    <property type="entry name" value="Ig_sub"/>
</dbReference>
<dbReference type="InterPro" id="IPR013783">
    <property type="entry name" value="Ig-like_fold"/>
</dbReference>
<dbReference type="Pfam" id="PF07679">
    <property type="entry name" value="I-set"/>
    <property type="match status" value="1"/>
</dbReference>
<dbReference type="Pfam" id="PF13927">
    <property type="entry name" value="Ig_3"/>
    <property type="match status" value="1"/>
</dbReference>
<dbReference type="CDD" id="cd00096">
    <property type="entry name" value="Ig"/>
    <property type="match status" value="1"/>
</dbReference>
<evidence type="ECO:0000256" key="3">
    <source>
        <dbReference type="ARBA" id="ARBA00023157"/>
    </source>
</evidence>
<feature type="domain" description="Ig-like" evidence="7">
    <location>
        <begin position="130"/>
        <end position="220"/>
    </location>
</feature>
<dbReference type="SMART" id="SM00408">
    <property type="entry name" value="IGc2"/>
    <property type="match status" value="3"/>
</dbReference>
<organism evidence="8 10">
    <name type="scientific">Limulus polyphemus</name>
    <name type="common">Atlantic horseshoe crab</name>
    <dbReference type="NCBI Taxonomy" id="6850"/>
    <lineage>
        <taxon>Eukaryota</taxon>
        <taxon>Metazoa</taxon>
        <taxon>Ecdysozoa</taxon>
        <taxon>Arthropoda</taxon>
        <taxon>Chelicerata</taxon>
        <taxon>Merostomata</taxon>
        <taxon>Xiphosura</taxon>
        <taxon>Limulidae</taxon>
        <taxon>Limulus</taxon>
    </lineage>
</organism>
<keyword evidence="4" id="KW-0393">Immunoglobulin domain</keyword>
<dbReference type="Pfam" id="PF07686">
    <property type="entry name" value="V-set"/>
    <property type="match status" value="1"/>
</dbReference>
<dbReference type="SMART" id="SM00409">
    <property type="entry name" value="IG"/>
    <property type="match status" value="3"/>
</dbReference>
<dbReference type="InterPro" id="IPR007110">
    <property type="entry name" value="Ig-like_dom"/>
</dbReference>
<dbReference type="RefSeq" id="XP_022237339.1">
    <property type="nucleotide sequence ID" value="XM_022381631.1"/>
</dbReference>
<gene>
    <name evidence="9 10" type="primary">LOC106478099</name>
</gene>
<feature type="transmembrane region" description="Helical" evidence="5">
    <location>
        <begin position="408"/>
        <end position="427"/>
    </location>
</feature>
<dbReference type="Proteomes" id="UP000694941">
    <property type="component" value="Unplaced"/>
</dbReference>
<proteinExistence type="predicted"/>
<protein>
    <submittedName>
        <fullName evidence="9">Lachesin-like isoform X1</fullName>
    </submittedName>
    <submittedName>
        <fullName evidence="10">Lachesin-like isoform X3</fullName>
    </submittedName>
</protein>
<dbReference type="InterPro" id="IPR013106">
    <property type="entry name" value="Ig_V-set"/>
</dbReference>
<keyword evidence="5" id="KW-0812">Transmembrane</keyword>
<dbReference type="SUPFAM" id="SSF48726">
    <property type="entry name" value="Immunoglobulin"/>
    <property type="match status" value="3"/>
</dbReference>
<name>A0ABM1S136_LIMPO</name>
<feature type="domain" description="Ig-like" evidence="7">
    <location>
        <begin position="231"/>
        <end position="324"/>
    </location>
</feature>
<evidence type="ECO:0000256" key="1">
    <source>
        <dbReference type="ARBA" id="ARBA00022729"/>
    </source>
</evidence>
<keyword evidence="8" id="KW-1185">Reference proteome</keyword>
<dbReference type="InterPro" id="IPR051170">
    <property type="entry name" value="Neural/epithelial_adhesion"/>
</dbReference>
<evidence type="ECO:0000256" key="4">
    <source>
        <dbReference type="ARBA" id="ARBA00023319"/>
    </source>
</evidence>
<dbReference type="GeneID" id="106478099"/>
<keyword evidence="3" id="KW-1015">Disulfide bond</keyword>
<sequence length="433" mass="48687">MWLIVLLLTETLHTEASLQTFTIDEESEPEFSKAVPNVTVSVGRDAQLPCVVDNLGSYGVAWLRVESKTILTIRHNVITGNYRIDLSHGDRRNWILHIKNVQESDRGGYMCQINTFPMKSQVGYLDVVVPPVIIDAESDTDVLAREGSNVTMKCRAKGYPVPEITWKREDGQPISVGLWQNDLDQDISYKGELLKVTKVSRLHMGAYLCIASNGVQPSISRRVVLHVHFTPMIWVPNQLIGSPIENDVTLECHTEAYPSSINYWQTERGDMIVSDHKYRVKDEHKTYKVHMKLIILNIQPDDFGTYKCHARNSLGSTEGNIRIYEIHLSPGKEEITVIPDNTLGRDDNLPLKQADTKESARRIQGENLGFPNESLSRETGDVFKTPGDNPGSTSGKNVAALGNKPCIITFWCFTFVMQCLSTLAVIMTTRTDR</sequence>
<dbReference type="PROSITE" id="PS50835">
    <property type="entry name" value="IG_LIKE"/>
    <property type="match status" value="3"/>
</dbReference>
<reference evidence="9 10" key="1">
    <citation type="submission" date="2025-05" db="UniProtKB">
        <authorList>
            <consortium name="RefSeq"/>
        </authorList>
    </citation>
    <scope>IDENTIFICATION</scope>
    <source>
        <tissue evidence="9 10">Muscle</tissue>
    </source>
</reference>
<dbReference type="InterPro" id="IPR036179">
    <property type="entry name" value="Ig-like_dom_sf"/>
</dbReference>
<keyword evidence="1 6" id="KW-0732">Signal</keyword>
<dbReference type="Gene3D" id="2.60.40.10">
    <property type="entry name" value="Immunoglobulins"/>
    <property type="match status" value="3"/>
</dbReference>
<dbReference type="PANTHER" id="PTHR12231">
    <property type="entry name" value="CTX-RELATED TYPE I TRANSMEMBRANE PROTEIN"/>
    <property type="match status" value="1"/>
</dbReference>
<accession>A0ABM1S136</accession>
<keyword evidence="2" id="KW-0677">Repeat</keyword>